<dbReference type="InterPro" id="IPR013749">
    <property type="entry name" value="PM/HMP-P_kinase-1"/>
</dbReference>
<dbReference type="Gene3D" id="3.40.1190.20">
    <property type="match status" value="1"/>
</dbReference>
<dbReference type="Pfam" id="PF08543">
    <property type="entry name" value="Phos_pyr_kin"/>
    <property type="match status" value="1"/>
</dbReference>
<evidence type="ECO:0000256" key="1">
    <source>
        <dbReference type="ARBA" id="ARBA00008805"/>
    </source>
</evidence>
<protein>
    <recommendedName>
        <fullName evidence="2">pyridoxal kinase</fullName>
        <ecNumber evidence="2">2.7.1.35</ecNumber>
    </recommendedName>
</protein>
<dbReference type="GO" id="GO:0009443">
    <property type="term" value="P:pyridoxal 5'-phosphate salvage"/>
    <property type="evidence" value="ECO:0007669"/>
    <property type="project" value="InterPro"/>
</dbReference>
<dbReference type="Proteomes" id="UP000232875">
    <property type="component" value="Unassembled WGS sequence"/>
</dbReference>
<keyword evidence="6" id="KW-0067">ATP-binding</keyword>
<evidence type="ECO:0000256" key="5">
    <source>
        <dbReference type="ARBA" id="ARBA00022777"/>
    </source>
</evidence>
<dbReference type="InterPro" id="IPR029056">
    <property type="entry name" value="Ribokinase-like"/>
</dbReference>
<evidence type="ECO:0000256" key="4">
    <source>
        <dbReference type="ARBA" id="ARBA00022741"/>
    </source>
</evidence>
<dbReference type="PANTHER" id="PTHR10534:SF2">
    <property type="entry name" value="PYRIDOXAL KINASE"/>
    <property type="match status" value="1"/>
</dbReference>
<evidence type="ECO:0000313" key="9">
    <source>
        <dbReference type="Proteomes" id="UP000232875"/>
    </source>
</evidence>
<gene>
    <name evidence="8" type="primary">BUD16</name>
    <name evidence="8" type="ORF">MVES_002276</name>
</gene>
<dbReference type="GO" id="GO:0005829">
    <property type="term" value="C:cytosol"/>
    <property type="evidence" value="ECO:0007669"/>
    <property type="project" value="TreeGrafter"/>
</dbReference>
<keyword evidence="3" id="KW-0808">Transferase</keyword>
<dbReference type="RefSeq" id="XP_056063213.1">
    <property type="nucleotide sequence ID" value="XM_056207238.1"/>
</dbReference>
<dbReference type="GO" id="GO:0005524">
    <property type="term" value="F:ATP binding"/>
    <property type="evidence" value="ECO:0007669"/>
    <property type="project" value="UniProtKB-KW"/>
</dbReference>
<dbReference type="OrthoDB" id="2104723at2759"/>
<dbReference type="AlphaFoldDB" id="A0A2N1JBZ5"/>
<evidence type="ECO:0000313" key="8">
    <source>
        <dbReference type="EMBL" id="PKI84068.1"/>
    </source>
</evidence>
<dbReference type="NCBIfam" id="TIGR00687">
    <property type="entry name" value="pyridox_kin"/>
    <property type="match status" value="1"/>
</dbReference>
<evidence type="ECO:0000256" key="3">
    <source>
        <dbReference type="ARBA" id="ARBA00022679"/>
    </source>
</evidence>
<evidence type="ECO:0000256" key="6">
    <source>
        <dbReference type="ARBA" id="ARBA00022840"/>
    </source>
</evidence>
<dbReference type="STRING" id="2020962.A0A2N1JBZ5"/>
<evidence type="ECO:0000259" key="7">
    <source>
        <dbReference type="Pfam" id="PF08543"/>
    </source>
</evidence>
<feature type="domain" description="Pyridoxamine kinase/Phosphomethylpyrimidine kinase" evidence="7">
    <location>
        <begin position="58"/>
        <end position="188"/>
    </location>
</feature>
<keyword evidence="5" id="KW-0418">Kinase</keyword>
<dbReference type="SUPFAM" id="SSF53613">
    <property type="entry name" value="Ribokinase-like"/>
    <property type="match status" value="1"/>
</dbReference>
<dbReference type="EC" id="2.7.1.35" evidence="2"/>
<reference evidence="8 9" key="1">
    <citation type="submission" date="2017-10" db="EMBL/GenBank/DDBJ databases">
        <title>A novel species of cold-tolerant Malassezia isolated from bats.</title>
        <authorList>
            <person name="Lorch J.M."/>
            <person name="Palmer J.M."/>
            <person name="Vanderwolf K.J."/>
            <person name="Schmidt K.Z."/>
            <person name="Verant M.L."/>
            <person name="Weller T.J."/>
            <person name="Blehert D.S."/>
        </authorList>
    </citation>
    <scope>NUCLEOTIDE SEQUENCE [LARGE SCALE GENOMIC DNA]</scope>
    <source>
        <strain evidence="8 9">NWHC:44797-103</strain>
    </source>
</reference>
<dbReference type="GeneID" id="80901915"/>
<keyword evidence="9" id="KW-1185">Reference proteome</keyword>
<comment type="similarity">
    <text evidence="1">Belongs to the pyridoxine kinase family.</text>
</comment>
<dbReference type="PANTHER" id="PTHR10534">
    <property type="entry name" value="PYRIDOXAL KINASE"/>
    <property type="match status" value="1"/>
</dbReference>
<organism evidence="8 9">
    <name type="scientific">Malassezia vespertilionis</name>
    <dbReference type="NCBI Taxonomy" id="2020962"/>
    <lineage>
        <taxon>Eukaryota</taxon>
        <taxon>Fungi</taxon>
        <taxon>Dikarya</taxon>
        <taxon>Basidiomycota</taxon>
        <taxon>Ustilaginomycotina</taxon>
        <taxon>Malasseziomycetes</taxon>
        <taxon>Malasseziales</taxon>
        <taxon>Malasseziaceae</taxon>
        <taxon>Malassezia</taxon>
    </lineage>
</organism>
<proteinExistence type="inferred from homology"/>
<keyword evidence="4" id="KW-0547">Nucleotide-binding</keyword>
<accession>A0A2N1JBZ5</accession>
<dbReference type="EMBL" id="KZ454990">
    <property type="protein sequence ID" value="PKI84068.1"/>
    <property type="molecule type" value="Genomic_DNA"/>
</dbReference>
<dbReference type="GO" id="GO:0008478">
    <property type="term" value="F:pyridoxal kinase activity"/>
    <property type="evidence" value="ECO:0007669"/>
    <property type="project" value="UniProtKB-EC"/>
</dbReference>
<name>A0A2N1JBZ5_9BASI</name>
<dbReference type="InterPro" id="IPR004625">
    <property type="entry name" value="PyrdxlKinase"/>
</dbReference>
<evidence type="ECO:0000256" key="2">
    <source>
        <dbReference type="ARBA" id="ARBA00012104"/>
    </source>
</evidence>
<dbReference type="CDD" id="cd01173">
    <property type="entry name" value="pyridoxal_pyridoxamine_kinase"/>
    <property type="match status" value="1"/>
</dbReference>
<sequence>MDYHAHRLLTIQSHVSTGYVGNRAATFPLQLLGWDVDAVNTVQFSNHTGYGRFGGLRFDAEHLEQVFTAMAENYLICHNRVLTGYTPSPEALEVVETLLREQRRKNPGLVYLLDPVMGDMERGMYVNPDVLPIYRRMLPLASILCPNQFEAQKLTDITITSLDTMYHVLEKLHGTYNAPHVLLTSVDLPDMDLAKLGAASAMPDGQPAMLLVGSSRVDGDAKLHPWFIQFPSLGEYFSGVGDMFSALTLARFSASRDDLPQPASASCQDYTHEASECGTPIAQAVALAVASLQAVLSRTRAAMIALGQEQRIDPFQPSHLLPVDERVKVMRMRELRIIQSAQDILHPSVQYRPRWAPLP</sequence>